<dbReference type="Gene3D" id="3.40.50.300">
    <property type="entry name" value="P-loop containing nucleotide triphosphate hydrolases"/>
    <property type="match status" value="1"/>
</dbReference>
<evidence type="ECO:0000256" key="6">
    <source>
        <dbReference type="ARBA" id="ARBA00022741"/>
    </source>
</evidence>
<evidence type="ECO:0000313" key="10">
    <source>
        <dbReference type="EMBL" id="MBB3009873.1"/>
    </source>
</evidence>
<sequence>MSDWLSVEALSVAFQASGNAGVVAVQGVSFTLARGESLGIVGESGSGKSVTAKAIAGLLPSPARVSGDIRLQGRSLFAGDHKTLAALRAPVSYIFQNPKAALDPVFTIGSQLVETLRWRQCLGTAAAVERAVALLDAVGIPEPEKRLREFPHTLSGGMAQRVMIALSLACEPELLIADEPTSALDVSIQAQILSLLGELRSQRDASLIFISHDLSAVAELCDRVIVMHAGRAVEAGPTRAVIGSPAHPYTRSLIDAIPRRPQAQPDHEQAS</sequence>
<dbReference type="PANTHER" id="PTHR43297:SF2">
    <property type="entry name" value="DIPEPTIDE TRANSPORT ATP-BINDING PROTEIN DPPD"/>
    <property type="match status" value="1"/>
</dbReference>
<dbReference type="InterPro" id="IPR017871">
    <property type="entry name" value="ABC_transporter-like_CS"/>
</dbReference>
<dbReference type="SMART" id="SM00382">
    <property type="entry name" value="AAA"/>
    <property type="match status" value="1"/>
</dbReference>
<comment type="similarity">
    <text evidence="2">Belongs to the ABC transporter superfamily.</text>
</comment>
<evidence type="ECO:0000256" key="1">
    <source>
        <dbReference type="ARBA" id="ARBA00004417"/>
    </source>
</evidence>
<dbReference type="GO" id="GO:0005524">
    <property type="term" value="F:ATP binding"/>
    <property type="evidence" value="ECO:0007669"/>
    <property type="project" value="UniProtKB-KW"/>
</dbReference>
<dbReference type="PROSITE" id="PS50893">
    <property type="entry name" value="ABC_TRANSPORTER_2"/>
    <property type="match status" value="1"/>
</dbReference>
<evidence type="ECO:0000256" key="5">
    <source>
        <dbReference type="ARBA" id="ARBA00022519"/>
    </source>
</evidence>
<dbReference type="SUPFAM" id="SSF52540">
    <property type="entry name" value="P-loop containing nucleoside triphosphate hydrolases"/>
    <property type="match status" value="1"/>
</dbReference>
<keyword evidence="11" id="KW-1185">Reference proteome</keyword>
<dbReference type="PANTHER" id="PTHR43297">
    <property type="entry name" value="OLIGOPEPTIDE TRANSPORT ATP-BINDING PROTEIN APPD"/>
    <property type="match status" value="1"/>
</dbReference>
<dbReference type="GO" id="GO:0005886">
    <property type="term" value="C:plasma membrane"/>
    <property type="evidence" value="ECO:0007669"/>
    <property type="project" value="UniProtKB-SubCell"/>
</dbReference>
<protein>
    <submittedName>
        <fullName evidence="10">ABC-type dipeptide/oligopeptide/nickel transport system ATPase component</fullName>
    </submittedName>
</protein>
<comment type="subcellular location">
    <subcellularLocation>
        <location evidence="1">Cell inner membrane</location>
        <topology evidence="1">Peripheral membrane protein</topology>
    </subcellularLocation>
</comment>
<name>A0A7W4VE02_9BURK</name>
<dbReference type="GO" id="GO:0015833">
    <property type="term" value="P:peptide transport"/>
    <property type="evidence" value="ECO:0007669"/>
    <property type="project" value="InterPro"/>
</dbReference>
<dbReference type="EMBL" id="JACHWF010000006">
    <property type="protein sequence ID" value="MBB3009873.1"/>
    <property type="molecule type" value="Genomic_DNA"/>
</dbReference>
<dbReference type="FunFam" id="3.40.50.300:FF:000016">
    <property type="entry name" value="Oligopeptide ABC transporter ATP-binding component"/>
    <property type="match status" value="1"/>
</dbReference>
<dbReference type="InterPro" id="IPR013563">
    <property type="entry name" value="Oligopep_ABC_C"/>
</dbReference>
<dbReference type="RefSeq" id="WP_221221547.1">
    <property type="nucleotide sequence ID" value="NZ_JACHWF010000006.1"/>
</dbReference>
<dbReference type="GO" id="GO:0016887">
    <property type="term" value="F:ATP hydrolysis activity"/>
    <property type="evidence" value="ECO:0007669"/>
    <property type="project" value="InterPro"/>
</dbReference>
<dbReference type="InterPro" id="IPR003439">
    <property type="entry name" value="ABC_transporter-like_ATP-bd"/>
</dbReference>
<keyword evidence="5" id="KW-0997">Cell inner membrane</keyword>
<evidence type="ECO:0000256" key="7">
    <source>
        <dbReference type="ARBA" id="ARBA00022840"/>
    </source>
</evidence>
<reference evidence="10 11" key="1">
    <citation type="submission" date="2020-08" db="EMBL/GenBank/DDBJ databases">
        <title>Genomic Encyclopedia of Type Strains, Phase IV (KMG-V): Genome sequencing to study the core and pangenomes of soil and plant-associated prokaryotes.</title>
        <authorList>
            <person name="Whitman W."/>
        </authorList>
    </citation>
    <scope>NUCLEOTIDE SEQUENCE [LARGE SCALE GENOMIC DNA]</scope>
    <source>
        <strain evidence="10 11">SLV-2362</strain>
    </source>
</reference>
<evidence type="ECO:0000256" key="2">
    <source>
        <dbReference type="ARBA" id="ARBA00005417"/>
    </source>
</evidence>
<dbReference type="Pfam" id="PF00005">
    <property type="entry name" value="ABC_tran"/>
    <property type="match status" value="1"/>
</dbReference>
<evidence type="ECO:0000256" key="8">
    <source>
        <dbReference type="ARBA" id="ARBA00023136"/>
    </source>
</evidence>
<organism evidence="10 11">
    <name type="scientific">Cupriavidus alkaliphilus</name>
    <dbReference type="NCBI Taxonomy" id="942866"/>
    <lineage>
        <taxon>Bacteria</taxon>
        <taxon>Pseudomonadati</taxon>
        <taxon>Pseudomonadota</taxon>
        <taxon>Betaproteobacteria</taxon>
        <taxon>Burkholderiales</taxon>
        <taxon>Burkholderiaceae</taxon>
        <taxon>Cupriavidus</taxon>
    </lineage>
</organism>
<dbReference type="Pfam" id="PF08352">
    <property type="entry name" value="oligo_HPY"/>
    <property type="match status" value="1"/>
</dbReference>
<feature type="domain" description="ABC transporter" evidence="9">
    <location>
        <begin position="7"/>
        <end position="254"/>
    </location>
</feature>
<gene>
    <name evidence="10" type="ORF">FHX61_004549</name>
</gene>
<dbReference type="InterPro" id="IPR003593">
    <property type="entry name" value="AAA+_ATPase"/>
</dbReference>
<accession>A0A7W4VE02</accession>
<evidence type="ECO:0000256" key="4">
    <source>
        <dbReference type="ARBA" id="ARBA00022475"/>
    </source>
</evidence>
<keyword evidence="7" id="KW-0067">ATP-binding</keyword>
<proteinExistence type="inferred from homology"/>
<comment type="caution">
    <text evidence="10">The sequence shown here is derived from an EMBL/GenBank/DDBJ whole genome shotgun (WGS) entry which is preliminary data.</text>
</comment>
<keyword evidence="8" id="KW-0472">Membrane</keyword>
<keyword evidence="6" id="KW-0547">Nucleotide-binding</keyword>
<dbReference type="PROSITE" id="PS00211">
    <property type="entry name" value="ABC_TRANSPORTER_1"/>
    <property type="match status" value="1"/>
</dbReference>
<dbReference type="InterPro" id="IPR050388">
    <property type="entry name" value="ABC_Ni/Peptide_Import"/>
</dbReference>
<dbReference type="Proteomes" id="UP000578036">
    <property type="component" value="Unassembled WGS sequence"/>
</dbReference>
<evidence type="ECO:0000256" key="3">
    <source>
        <dbReference type="ARBA" id="ARBA00022448"/>
    </source>
</evidence>
<keyword evidence="4" id="KW-1003">Cell membrane</keyword>
<dbReference type="AlphaFoldDB" id="A0A7W4VE02"/>
<dbReference type="CDD" id="cd03257">
    <property type="entry name" value="ABC_NikE_OppD_transporters"/>
    <property type="match status" value="1"/>
</dbReference>
<keyword evidence="3" id="KW-0813">Transport</keyword>
<dbReference type="InterPro" id="IPR027417">
    <property type="entry name" value="P-loop_NTPase"/>
</dbReference>
<evidence type="ECO:0000259" key="9">
    <source>
        <dbReference type="PROSITE" id="PS50893"/>
    </source>
</evidence>
<evidence type="ECO:0000313" key="11">
    <source>
        <dbReference type="Proteomes" id="UP000578036"/>
    </source>
</evidence>
<dbReference type="GO" id="GO:0055085">
    <property type="term" value="P:transmembrane transport"/>
    <property type="evidence" value="ECO:0007669"/>
    <property type="project" value="UniProtKB-ARBA"/>
</dbReference>